<dbReference type="InterPro" id="IPR036188">
    <property type="entry name" value="FAD/NAD-bd_sf"/>
</dbReference>
<dbReference type="RefSeq" id="WP_289545236.1">
    <property type="nucleotide sequence ID" value="NZ_JAUDDZ010000008.1"/>
</dbReference>
<dbReference type="Gene3D" id="3.50.50.60">
    <property type="entry name" value="FAD/NAD(P)-binding domain"/>
    <property type="match status" value="2"/>
</dbReference>
<evidence type="ECO:0000313" key="2">
    <source>
        <dbReference type="EMBL" id="MDM8275201.1"/>
    </source>
</evidence>
<dbReference type="InterPro" id="IPR057661">
    <property type="entry name" value="RsdA/BaiN/AoA(So)_Rossmann"/>
</dbReference>
<name>A0ABT7V9M5_9ACTN</name>
<organism evidence="2 3">
    <name type="scientific">Enorma phocaeensis</name>
    <dbReference type="NCBI Taxonomy" id="1871019"/>
    <lineage>
        <taxon>Bacteria</taxon>
        <taxon>Bacillati</taxon>
        <taxon>Actinomycetota</taxon>
        <taxon>Coriobacteriia</taxon>
        <taxon>Coriobacteriales</taxon>
        <taxon>Coriobacteriaceae</taxon>
        <taxon>Enorma</taxon>
    </lineage>
</organism>
<dbReference type="Pfam" id="PF03486">
    <property type="entry name" value="HI0933_like"/>
    <property type="match status" value="1"/>
</dbReference>
<dbReference type="Gene3D" id="2.40.30.10">
    <property type="entry name" value="Translation factors"/>
    <property type="match status" value="2"/>
</dbReference>
<dbReference type="PANTHER" id="PTHR42887:SF2">
    <property type="entry name" value="OS12G0638800 PROTEIN"/>
    <property type="match status" value="1"/>
</dbReference>
<dbReference type="SUPFAM" id="SSF51905">
    <property type="entry name" value="FAD/NAD(P)-binding domain"/>
    <property type="match status" value="1"/>
</dbReference>
<dbReference type="PANTHER" id="PTHR42887">
    <property type="entry name" value="OS12G0638800 PROTEIN"/>
    <property type="match status" value="1"/>
</dbReference>
<proteinExistence type="predicted"/>
<dbReference type="PROSITE" id="PS51257">
    <property type="entry name" value="PROKAR_LIPOPROTEIN"/>
    <property type="match status" value="1"/>
</dbReference>
<dbReference type="Proteomes" id="UP001529421">
    <property type="component" value="Unassembled WGS sequence"/>
</dbReference>
<sequence>MKAISTTYDVAIIGGGASGLAAALSCARAGGRPVVLERDVEAGLSILATGNGRCNLSNARIDPERYRHPDVAQAVFGEEPERELAAFFLSTGIVTCEVEGRLYPFSKRAESVRDALLRACEREGARILPCCDIQKATRTRGVWELAALLPRRTPRGKRDADAKANLRARRRELADAERIEHRIAARSVIIACGGTSRETAALFGLPHLAEHPVLCPLSCSLPDQPGALKALDGLRVDAKLTLYRGGAGVWSEAGEVLFRPYGISGIAAFNLSRRARPGDAIEIDPFYPLTPQELSDVFSKRSLALGAGPDSGPSWFDGFLARPIASVLSQAKARSLRLQVEGTADERSAQVRRGGIPFDAVELPDLRVRPDLAPQVLACGEALDMDADCGGYNLAWAWASGLRAGAAALA</sequence>
<keyword evidence="3" id="KW-1185">Reference proteome</keyword>
<accession>A0ABT7V9M5</accession>
<dbReference type="EMBL" id="JAUDDZ010000008">
    <property type="protein sequence ID" value="MDM8275201.1"/>
    <property type="molecule type" value="Genomic_DNA"/>
</dbReference>
<protein>
    <submittedName>
        <fullName evidence="2">NAD(P)/FAD-dependent oxidoreductase</fullName>
    </submittedName>
</protein>
<comment type="caution">
    <text evidence="2">The sequence shown here is derived from an EMBL/GenBank/DDBJ whole genome shotgun (WGS) entry which is preliminary data.</text>
</comment>
<dbReference type="InterPro" id="IPR004792">
    <property type="entry name" value="BaiN-like"/>
</dbReference>
<reference evidence="3" key="1">
    <citation type="submission" date="2023-06" db="EMBL/GenBank/DDBJ databases">
        <title>Identification and characterization of horizontal gene transfer across gut microbiota members of farm animals based on homology search.</title>
        <authorList>
            <person name="Zeman M."/>
            <person name="Kubasova T."/>
            <person name="Jahodarova E."/>
            <person name="Nykrynova M."/>
            <person name="Rychlik I."/>
        </authorList>
    </citation>
    <scope>NUCLEOTIDE SEQUENCE [LARGE SCALE GENOMIC DNA]</scope>
    <source>
        <strain evidence="3">154_Feed</strain>
    </source>
</reference>
<feature type="domain" description="RsdA/BaiN/AoA(So)-like Rossmann fold-like" evidence="1">
    <location>
        <begin position="9"/>
        <end position="139"/>
    </location>
</feature>
<evidence type="ECO:0000259" key="1">
    <source>
        <dbReference type="Pfam" id="PF03486"/>
    </source>
</evidence>
<dbReference type="SUPFAM" id="SSF160996">
    <property type="entry name" value="HI0933 insert domain-like"/>
    <property type="match status" value="1"/>
</dbReference>
<evidence type="ECO:0000313" key="3">
    <source>
        <dbReference type="Proteomes" id="UP001529421"/>
    </source>
</evidence>
<gene>
    <name evidence="2" type="ORF">QUW28_06790</name>
</gene>